<dbReference type="Pfam" id="PF08246">
    <property type="entry name" value="Inhibitor_I29"/>
    <property type="match status" value="1"/>
</dbReference>
<feature type="domain" description="Cathepsin propeptide inhibitor" evidence="10">
    <location>
        <begin position="191"/>
        <end position="248"/>
    </location>
</feature>
<keyword evidence="6" id="KW-1015">Disulfide bond</keyword>
<dbReference type="InterPro" id="IPR000668">
    <property type="entry name" value="Peptidase_C1A_C"/>
</dbReference>
<dbReference type="SUPFAM" id="SSF54001">
    <property type="entry name" value="Cysteine proteinases"/>
    <property type="match status" value="1"/>
</dbReference>
<keyword evidence="7" id="KW-0732">Signal</keyword>
<dbReference type="Gene3D" id="3.90.70.10">
    <property type="entry name" value="Cysteine proteinases"/>
    <property type="match status" value="1"/>
</dbReference>
<proteinExistence type="inferred from homology"/>
<dbReference type="PROSITE" id="PS00139">
    <property type="entry name" value="THIOL_PROTEASE_CYS"/>
    <property type="match status" value="1"/>
</dbReference>
<accession>A0AAD4R406</accession>
<keyword evidence="3" id="KW-0378">Hydrolase</keyword>
<name>A0AAD4R406_9BILA</name>
<gene>
    <name evidence="11" type="ORF">DdX_04976</name>
</gene>
<dbReference type="Proteomes" id="UP001201812">
    <property type="component" value="Unassembled WGS sequence"/>
</dbReference>
<dbReference type="CDD" id="cd00042">
    <property type="entry name" value="CY"/>
    <property type="match status" value="1"/>
</dbReference>
<keyword evidence="5" id="KW-0865">Zymogen</keyword>
<feature type="signal peptide" evidence="7">
    <location>
        <begin position="1"/>
        <end position="24"/>
    </location>
</feature>
<evidence type="ECO:0000313" key="11">
    <source>
        <dbReference type="EMBL" id="KAI1720730.1"/>
    </source>
</evidence>
<sequence length="418" mass="48552">MINQWMPFFTFALLLLLTGARVYSFGEPTDSQLVLDNESDENKNTVYKLLTLKAVAHLNAESNDDHHWKLEKLIGAKRQIVSGLKYKLKFAIARSECHKEGDDEKVALNLCAVRDDAPKQICHYEVNIREWERKEELINRGCHRPHSHNSHKIEHPLRHHQEDDSVTRNAANILKIGRSIKAKDYGSWSLFNGFIDRYTKVYESKREILKRFRIYKHNVRAAKMWQDNEQGTAIYGETEFMDLTPEEFRSIYLPYKWEQPKYMVREPDEADFELEVGDELPDSVDWRKEGVVTDVKNQQMCGSCWAFSVTGNIEGQWARKSGNLVSLSEQELLDCDVVDQACNGGLPLNAYKEIIRIGGLEPEKDYPYDARKETCHIARKEIAVYINDSVQLPQDENKMAIWLFKNGPISIGKFRKFF</sequence>
<dbReference type="InterPro" id="IPR046350">
    <property type="entry name" value="Cystatin_sf"/>
</dbReference>
<evidence type="ECO:0000256" key="6">
    <source>
        <dbReference type="ARBA" id="ARBA00023157"/>
    </source>
</evidence>
<evidence type="ECO:0000256" key="4">
    <source>
        <dbReference type="ARBA" id="ARBA00022807"/>
    </source>
</evidence>
<organism evidence="11 12">
    <name type="scientific">Ditylenchus destructor</name>
    <dbReference type="NCBI Taxonomy" id="166010"/>
    <lineage>
        <taxon>Eukaryota</taxon>
        <taxon>Metazoa</taxon>
        <taxon>Ecdysozoa</taxon>
        <taxon>Nematoda</taxon>
        <taxon>Chromadorea</taxon>
        <taxon>Rhabditida</taxon>
        <taxon>Tylenchina</taxon>
        <taxon>Tylenchomorpha</taxon>
        <taxon>Sphaerularioidea</taxon>
        <taxon>Anguinidae</taxon>
        <taxon>Anguininae</taxon>
        <taxon>Ditylenchus</taxon>
    </lineage>
</organism>
<evidence type="ECO:0000259" key="9">
    <source>
        <dbReference type="SMART" id="SM00645"/>
    </source>
</evidence>
<keyword evidence="4" id="KW-0788">Thiol protease</keyword>
<dbReference type="SMART" id="SM00848">
    <property type="entry name" value="Inhibitor_I29"/>
    <property type="match status" value="1"/>
</dbReference>
<feature type="domain" description="Peptidase C1A papain C-terminal" evidence="9">
    <location>
        <begin position="280"/>
        <end position="418"/>
    </location>
</feature>
<protein>
    <submittedName>
        <fullName evidence="11">Papain family cysteine protease domain-containing protein</fullName>
    </submittedName>
</protein>
<dbReference type="Pfam" id="PF00031">
    <property type="entry name" value="Cystatin"/>
    <property type="match status" value="1"/>
</dbReference>
<keyword evidence="12" id="KW-1185">Reference proteome</keyword>
<dbReference type="InterPro" id="IPR013128">
    <property type="entry name" value="Peptidase_C1A"/>
</dbReference>
<dbReference type="SMART" id="SM00645">
    <property type="entry name" value="Pept_C1"/>
    <property type="match status" value="1"/>
</dbReference>
<dbReference type="AlphaFoldDB" id="A0AAD4R406"/>
<dbReference type="Gene3D" id="3.10.450.10">
    <property type="match status" value="1"/>
</dbReference>
<feature type="chain" id="PRO_5042270661" evidence="7">
    <location>
        <begin position="25"/>
        <end position="418"/>
    </location>
</feature>
<dbReference type="Pfam" id="PF00112">
    <property type="entry name" value="Peptidase_C1"/>
    <property type="match status" value="1"/>
</dbReference>
<reference evidence="11" key="1">
    <citation type="submission" date="2022-01" db="EMBL/GenBank/DDBJ databases">
        <title>Genome Sequence Resource for Two Populations of Ditylenchus destructor, the Migratory Endoparasitic Phytonematode.</title>
        <authorList>
            <person name="Zhang H."/>
            <person name="Lin R."/>
            <person name="Xie B."/>
        </authorList>
    </citation>
    <scope>NUCLEOTIDE SEQUENCE</scope>
    <source>
        <strain evidence="11">BazhouSP</strain>
    </source>
</reference>
<evidence type="ECO:0000313" key="12">
    <source>
        <dbReference type="Proteomes" id="UP001201812"/>
    </source>
</evidence>
<dbReference type="InterPro" id="IPR039417">
    <property type="entry name" value="Peptidase_C1A_papain-like"/>
</dbReference>
<dbReference type="GO" id="GO:0006508">
    <property type="term" value="P:proteolysis"/>
    <property type="evidence" value="ECO:0007669"/>
    <property type="project" value="UniProtKB-KW"/>
</dbReference>
<dbReference type="InterPro" id="IPR038765">
    <property type="entry name" value="Papain-like_cys_pep_sf"/>
</dbReference>
<dbReference type="InterPro" id="IPR000169">
    <property type="entry name" value="Pept_cys_AS"/>
</dbReference>
<evidence type="ECO:0000256" key="1">
    <source>
        <dbReference type="ARBA" id="ARBA00008455"/>
    </source>
</evidence>
<dbReference type="InterPro" id="IPR000010">
    <property type="entry name" value="Cystatin_dom"/>
</dbReference>
<dbReference type="GO" id="GO:0008234">
    <property type="term" value="F:cysteine-type peptidase activity"/>
    <property type="evidence" value="ECO:0007669"/>
    <property type="project" value="UniProtKB-KW"/>
</dbReference>
<evidence type="ECO:0000256" key="5">
    <source>
        <dbReference type="ARBA" id="ARBA00023145"/>
    </source>
</evidence>
<dbReference type="CDD" id="cd02248">
    <property type="entry name" value="Peptidase_C1A"/>
    <property type="match status" value="1"/>
</dbReference>
<comment type="caution">
    <text evidence="11">The sequence shown here is derived from an EMBL/GenBank/DDBJ whole genome shotgun (WGS) entry which is preliminary data.</text>
</comment>
<dbReference type="PANTHER" id="PTHR12411">
    <property type="entry name" value="CYSTEINE PROTEASE FAMILY C1-RELATED"/>
    <property type="match status" value="1"/>
</dbReference>
<dbReference type="EMBL" id="JAKKPZ010000005">
    <property type="protein sequence ID" value="KAI1720730.1"/>
    <property type="molecule type" value="Genomic_DNA"/>
</dbReference>
<evidence type="ECO:0000256" key="2">
    <source>
        <dbReference type="ARBA" id="ARBA00022670"/>
    </source>
</evidence>
<dbReference type="SUPFAM" id="SSF54403">
    <property type="entry name" value="Cystatin/monellin"/>
    <property type="match status" value="1"/>
</dbReference>
<evidence type="ECO:0000259" key="10">
    <source>
        <dbReference type="SMART" id="SM00848"/>
    </source>
</evidence>
<keyword evidence="2 11" id="KW-0645">Protease</keyword>
<feature type="domain" description="Cystatin" evidence="8">
    <location>
        <begin position="33"/>
        <end position="143"/>
    </location>
</feature>
<comment type="similarity">
    <text evidence="1">Belongs to the peptidase C1 family.</text>
</comment>
<evidence type="ECO:0000259" key="8">
    <source>
        <dbReference type="SMART" id="SM00043"/>
    </source>
</evidence>
<dbReference type="InterPro" id="IPR013201">
    <property type="entry name" value="Prot_inhib_I29"/>
</dbReference>
<dbReference type="GO" id="GO:0004869">
    <property type="term" value="F:cysteine-type endopeptidase inhibitor activity"/>
    <property type="evidence" value="ECO:0007669"/>
    <property type="project" value="InterPro"/>
</dbReference>
<evidence type="ECO:0000256" key="3">
    <source>
        <dbReference type="ARBA" id="ARBA00022801"/>
    </source>
</evidence>
<evidence type="ECO:0000256" key="7">
    <source>
        <dbReference type="SAM" id="SignalP"/>
    </source>
</evidence>
<dbReference type="SMART" id="SM00043">
    <property type="entry name" value="CY"/>
    <property type="match status" value="1"/>
</dbReference>